<dbReference type="InterPro" id="IPR000408">
    <property type="entry name" value="Reg_chr_condens"/>
</dbReference>
<evidence type="ECO:0000256" key="2">
    <source>
        <dbReference type="PROSITE-ProRule" id="PRU00235"/>
    </source>
</evidence>
<keyword evidence="1" id="KW-0677">Repeat</keyword>
<name>A0A485KXW5_9STRA</name>
<evidence type="ECO:0000313" key="6">
    <source>
        <dbReference type="EMBL" id="VFT89836.1"/>
    </source>
</evidence>
<evidence type="ECO:0000259" key="4">
    <source>
        <dbReference type="Pfam" id="PF25390"/>
    </source>
</evidence>
<feature type="repeat" description="RCC1" evidence="2">
    <location>
        <begin position="402"/>
        <end position="454"/>
    </location>
</feature>
<dbReference type="InterPro" id="IPR058923">
    <property type="entry name" value="RCC1-like_dom"/>
</dbReference>
<dbReference type="EMBL" id="CAADRA010005434">
    <property type="protein sequence ID" value="VFT89836.1"/>
    <property type="molecule type" value="Genomic_DNA"/>
</dbReference>
<dbReference type="Pfam" id="PF13540">
    <property type="entry name" value="RCC1_2"/>
    <property type="match status" value="1"/>
</dbReference>
<dbReference type="PROSITE" id="PS50012">
    <property type="entry name" value="RCC1_3"/>
    <property type="match status" value="6"/>
</dbReference>
<dbReference type="Proteomes" id="UP000332933">
    <property type="component" value="Unassembled WGS sequence"/>
</dbReference>
<dbReference type="InterPro" id="IPR051210">
    <property type="entry name" value="Ub_ligase/GEF_domain"/>
</dbReference>
<accession>A0A485KXW5</accession>
<gene>
    <name evidence="6" type="primary">Aste57867_12990</name>
    <name evidence="5" type="ORF">As57867_012942</name>
    <name evidence="6" type="ORF">ASTE57867_12990</name>
</gene>
<dbReference type="EMBL" id="VJMH01005413">
    <property type="protein sequence ID" value="KAF0696292.1"/>
    <property type="molecule type" value="Genomic_DNA"/>
</dbReference>
<organism evidence="6 7">
    <name type="scientific">Aphanomyces stellatus</name>
    <dbReference type="NCBI Taxonomy" id="120398"/>
    <lineage>
        <taxon>Eukaryota</taxon>
        <taxon>Sar</taxon>
        <taxon>Stramenopiles</taxon>
        <taxon>Oomycota</taxon>
        <taxon>Saprolegniomycetes</taxon>
        <taxon>Saprolegniales</taxon>
        <taxon>Verrucalvaceae</taxon>
        <taxon>Aphanomyces</taxon>
    </lineage>
</organism>
<evidence type="ECO:0000313" key="7">
    <source>
        <dbReference type="Proteomes" id="UP000332933"/>
    </source>
</evidence>
<dbReference type="PRINTS" id="PR00633">
    <property type="entry name" value="RCCNDNSATION"/>
</dbReference>
<dbReference type="Pfam" id="PF25390">
    <property type="entry name" value="WD40_RLD"/>
    <property type="match status" value="1"/>
</dbReference>
<feature type="domain" description="RCC1-like" evidence="4">
    <location>
        <begin position="278"/>
        <end position="576"/>
    </location>
</feature>
<feature type="compositionally biased region" description="Basic and acidic residues" evidence="3">
    <location>
        <begin position="631"/>
        <end position="642"/>
    </location>
</feature>
<dbReference type="PANTHER" id="PTHR22870:SF408">
    <property type="entry name" value="OS09G0560450 PROTEIN"/>
    <property type="match status" value="1"/>
</dbReference>
<feature type="repeat" description="RCC1" evidence="2">
    <location>
        <begin position="455"/>
        <end position="506"/>
    </location>
</feature>
<evidence type="ECO:0000256" key="3">
    <source>
        <dbReference type="SAM" id="MobiDB-lite"/>
    </source>
</evidence>
<dbReference type="AlphaFoldDB" id="A0A485KXW5"/>
<feature type="repeat" description="RCC1" evidence="2">
    <location>
        <begin position="240"/>
        <end position="296"/>
    </location>
</feature>
<protein>
    <submittedName>
        <fullName evidence="6">Aste57867_12990 protein</fullName>
    </submittedName>
</protein>
<reference evidence="5" key="2">
    <citation type="submission" date="2019-06" db="EMBL/GenBank/DDBJ databases">
        <title>Genomics analysis of Aphanomyces spp. identifies a new class of oomycete effector associated with host adaptation.</title>
        <authorList>
            <person name="Gaulin E."/>
        </authorList>
    </citation>
    <scope>NUCLEOTIDE SEQUENCE</scope>
    <source>
        <strain evidence="5">CBS 578.67</strain>
    </source>
</reference>
<evidence type="ECO:0000256" key="1">
    <source>
        <dbReference type="ARBA" id="ARBA00022737"/>
    </source>
</evidence>
<sequence>MTGYRRRQSVLIPHANRGGGAAPRRLSVEIGVHRNPFIKKAPDVSAIYSQESLRVVEGGSSGFYSVHFKFLAPPTHPIIVSPLSAAHNLRIYPSVIKFTPENAHLPQFFRVSVLEDPEADLLKPIHLEHSIQSIDPAFGGPDIHHAPKTLTVHVFHSGGKYLLSTGDSTYGEVGRDTFEPQFSFDEVSFRHLYLARAGLSQKRLTLTGPRKSSLCENVHVTSFTRIACGSRHSIVLDANGRLFGFGDAAQGQLGLDLTVHTPKPHVWNGVDVDGRLHSKILEVACGAEHTMAITDDGELLAWGENDHNQLGFSSRLLPTLALPKCVPALGQKIAQLACGLKHSIALLENGMVFTWGYGKSGALGHGSRENTQVPTQVQSLHGTSVFQVACGDMHSAVVSNDGQLLTAGWCENGRLGRAKANDDCSSTFEAVNLRGKLCSFVTCGGAHTLCLTDTYDVMGFGANGYGQLGLGDCHDRAHPVEVVFFRKVKVHHLASGKFHSLAISDERMLYAWGNGEQGQCGLDSFPQIYTLPHLVKSLLGCPVAAGNAFTLVLTENTPAMVHELAGRDEHWRVRQKELVSSDQARRNAIRAALEAKKAQKFRAAMQHHPIHSILSHLDTVKAKALATKQIEPGREAPKHAADAADTNRTQHLNSASSPAATTRSTAQLLQQPLSSVASPSLRCKSANGSARAVHAMLQQSPSLQRALKSAAALQCPRSGLGGCVGSPLHAHTTIVPSSTGDARAPPSPVAKTKWLWQQKKAVAQRTHARLQPRPASPPPTYEASLLYLAAVSPHAV</sequence>
<dbReference type="InterPro" id="IPR009091">
    <property type="entry name" value="RCC1/BLIP-II"/>
</dbReference>
<feature type="repeat" description="RCC1" evidence="2">
    <location>
        <begin position="350"/>
        <end position="401"/>
    </location>
</feature>
<dbReference type="Gene3D" id="2.130.10.30">
    <property type="entry name" value="Regulator of chromosome condensation 1/beta-lactamase-inhibitor protein II"/>
    <property type="match status" value="2"/>
</dbReference>
<reference evidence="6 7" key="1">
    <citation type="submission" date="2019-03" db="EMBL/GenBank/DDBJ databases">
        <authorList>
            <person name="Gaulin E."/>
            <person name="Dumas B."/>
        </authorList>
    </citation>
    <scope>NUCLEOTIDE SEQUENCE [LARGE SCALE GENOMIC DNA]</scope>
    <source>
        <strain evidence="6">CBS 568.67</strain>
    </source>
</reference>
<keyword evidence="7" id="KW-1185">Reference proteome</keyword>
<proteinExistence type="predicted"/>
<dbReference type="OrthoDB" id="10256179at2759"/>
<evidence type="ECO:0000313" key="5">
    <source>
        <dbReference type="EMBL" id="KAF0696292.1"/>
    </source>
</evidence>
<feature type="repeat" description="RCC1" evidence="2">
    <location>
        <begin position="297"/>
        <end position="349"/>
    </location>
</feature>
<dbReference type="SUPFAM" id="SSF50985">
    <property type="entry name" value="RCC1/BLIP-II"/>
    <property type="match status" value="2"/>
</dbReference>
<dbReference type="PANTHER" id="PTHR22870">
    <property type="entry name" value="REGULATOR OF CHROMOSOME CONDENSATION"/>
    <property type="match status" value="1"/>
</dbReference>
<feature type="region of interest" description="Disordered" evidence="3">
    <location>
        <begin position="628"/>
        <end position="667"/>
    </location>
</feature>
<dbReference type="PROSITE" id="PS00626">
    <property type="entry name" value="RCC1_2"/>
    <property type="match status" value="5"/>
</dbReference>
<feature type="repeat" description="RCC1" evidence="2">
    <location>
        <begin position="507"/>
        <end position="556"/>
    </location>
</feature>
<feature type="compositionally biased region" description="Low complexity" evidence="3">
    <location>
        <begin position="654"/>
        <end position="666"/>
    </location>
</feature>